<protein>
    <submittedName>
        <fullName evidence="5">PP2C family protein-serine/threonine phosphatase</fullName>
        <ecNumber evidence="5">3.1.3.16</ecNumber>
    </submittedName>
</protein>
<evidence type="ECO:0000256" key="2">
    <source>
        <dbReference type="SAM" id="MobiDB-lite"/>
    </source>
</evidence>
<dbReference type="Gene3D" id="3.60.40.10">
    <property type="entry name" value="PPM-type phosphatase domain"/>
    <property type="match status" value="1"/>
</dbReference>
<dbReference type="RefSeq" id="WP_253759325.1">
    <property type="nucleotide sequence ID" value="NZ_JAMZDZ010000001.1"/>
</dbReference>
<dbReference type="GO" id="GO:0004722">
    <property type="term" value="F:protein serine/threonine phosphatase activity"/>
    <property type="evidence" value="ECO:0007669"/>
    <property type="project" value="UniProtKB-EC"/>
</dbReference>
<feature type="transmembrane region" description="Helical" evidence="3">
    <location>
        <begin position="68"/>
        <end position="88"/>
    </location>
</feature>
<keyword evidence="3" id="KW-0472">Membrane</keyword>
<feature type="transmembrane region" description="Helical" evidence="3">
    <location>
        <begin position="94"/>
        <end position="113"/>
    </location>
</feature>
<proteinExistence type="predicted"/>
<reference evidence="6" key="1">
    <citation type="journal article" date="2019" name="Int. J. Syst. Evol. Microbiol.">
        <title>The Global Catalogue of Microorganisms (GCM) 10K type strain sequencing project: providing services to taxonomists for standard genome sequencing and annotation.</title>
        <authorList>
            <consortium name="The Broad Institute Genomics Platform"/>
            <consortium name="The Broad Institute Genome Sequencing Center for Infectious Disease"/>
            <person name="Wu L."/>
            <person name="Ma J."/>
        </authorList>
    </citation>
    <scope>NUCLEOTIDE SEQUENCE [LARGE SCALE GENOMIC DNA]</scope>
    <source>
        <strain evidence="6">CGMCC 4.7289</strain>
    </source>
</reference>
<evidence type="ECO:0000256" key="1">
    <source>
        <dbReference type="ARBA" id="ARBA00022801"/>
    </source>
</evidence>
<dbReference type="PANTHER" id="PTHR43156">
    <property type="entry name" value="STAGE II SPORULATION PROTEIN E-RELATED"/>
    <property type="match status" value="1"/>
</dbReference>
<dbReference type="InterPro" id="IPR001932">
    <property type="entry name" value="PPM-type_phosphatase-like_dom"/>
</dbReference>
<evidence type="ECO:0000256" key="3">
    <source>
        <dbReference type="SAM" id="Phobius"/>
    </source>
</evidence>
<dbReference type="InterPro" id="IPR052016">
    <property type="entry name" value="Bact_Sigma-Reg"/>
</dbReference>
<keyword evidence="6" id="KW-1185">Reference proteome</keyword>
<evidence type="ECO:0000259" key="4">
    <source>
        <dbReference type="SMART" id="SM00331"/>
    </source>
</evidence>
<keyword evidence="3" id="KW-0812">Transmembrane</keyword>
<dbReference type="InterPro" id="IPR036457">
    <property type="entry name" value="PPM-type-like_dom_sf"/>
</dbReference>
<feature type="domain" description="PPM-type phosphatase" evidence="4">
    <location>
        <begin position="143"/>
        <end position="354"/>
    </location>
</feature>
<dbReference type="Pfam" id="PF07228">
    <property type="entry name" value="SpoIIE"/>
    <property type="match status" value="1"/>
</dbReference>
<sequence>MLIAVLERLLWSSRRPLTPGTRAGVGAAAILLFFLAILEWADGPEPHYIGLMATAPFLAAAFAPWRSVLVAGGLATALGTVFAVMSGARGQTTLLNVIGIGLATGLAAAAAAVRQKQAERIAELSHLAMIAQQAVLRPLGPTVGGLSIAGRYISATAAADIGGDLFEAVETAYGVRIIVGDVRGKGLDAVRLASIVLGSYRHVAYDRADLRAIVADLDRAVARSVGEEDFVTAVLVEERGGTLTVVNCGHPAPLLLRRGNVIPLEPPAPAPPLGFLPSVKARVERLEPGDRLLIFTDGLAEARRDGRFFPIAERAWRLLGHGTVGDGLASIETALVEWVHGRLDDDIALVLLEYTGPQSGGPMPSWEVGTAPSVSARSALEEGGSPPRTPSPGPHPDRPDAGPIQPSGPRSTRTA</sequence>
<evidence type="ECO:0000313" key="5">
    <source>
        <dbReference type="EMBL" id="MFC4129406.1"/>
    </source>
</evidence>
<gene>
    <name evidence="5" type="ORF">ACFOZ4_02135</name>
</gene>
<dbReference type="Proteomes" id="UP001595816">
    <property type="component" value="Unassembled WGS sequence"/>
</dbReference>
<keyword evidence="1 5" id="KW-0378">Hydrolase</keyword>
<dbReference type="EC" id="3.1.3.16" evidence="5"/>
<feature type="transmembrane region" description="Helical" evidence="3">
    <location>
        <begin position="21"/>
        <end position="41"/>
    </location>
</feature>
<feature type="region of interest" description="Disordered" evidence="2">
    <location>
        <begin position="359"/>
        <end position="415"/>
    </location>
</feature>
<dbReference type="SUPFAM" id="SSF81606">
    <property type="entry name" value="PP2C-like"/>
    <property type="match status" value="1"/>
</dbReference>
<comment type="caution">
    <text evidence="5">The sequence shown here is derived from an EMBL/GenBank/DDBJ whole genome shotgun (WGS) entry which is preliminary data.</text>
</comment>
<organism evidence="5 6">
    <name type="scientific">Hamadaea flava</name>
    <dbReference type="NCBI Taxonomy" id="1742688"/>
    <lineage>
        <taxon>Bacteria</taxon>
        <taxon>Bacillati</taxon>
        <taxon>Actinomycetota</taxon>
        <taxon>Actinomycetes</taxon>
        <taxon>Micromonosporales</taxon>
        <taxon>Micromonosporaceae</taxon>
        <taxon>Hamadaea</taxon>
    </lineage>
</organism>
<name>A0ABV8LES8_9ACTN</name>
<dbReference type="SMART" id="SM00331">
    <property type="entry name" value="PP2C_SIG"/>
    <property type="match status" value="1"/>
</dbReference>
<dbReference type="PANTHER" id="PTHR43156:SF2">
    <property type="entry name" value="STAGE II SPORULATION PROTEIN E"/>
    <property type="match status" value="1"/>
</dbReference>
<accession>A0ABV8LES8</accession>
<evidence type="ECO:0000313" key="6">
    <source>
        <dbReference type="Proteomes" id="UP001595816"/>
    </source>
</evidence>
<keyword evidence="3" id="KW-1133">Transmembrane helix</keyword>
<dbReference type="EMBL" id="JBHSAY010000003">
    <property type="protein sequence ID" value="MFC4129406.1"/>
    <property type="molecule type" value="Genomic_DNA"/>
</dbReference>